<dbReference type="AlphaFoldDB" id="A0A5J4TZ36"/>
<accession>A0A5J4TZ36</accession>
<feature type="region of interest" description="Disordered" evidence="1">
    <location>
        <begin position="1"/>
        <end position="151"/>
    </location>
</feature>
<feature type="compositionally biased region" description="Polar residues" evidence="1">
    <location>
        <begin position="46"/>
        <end position="86"/>
    </location>
</feature>
<evidence type="ECO:0000256" key="1">
    <source>
        <dbReference type="SAM" id="MobiDB-lite"/>
    </source>
</evidence>
<gene>
    <name evidence="2" type="ORF">EZS28_041788</name>
</gene>
<sequence length="289" mass="31970">MEKKRTVSTNRSKSKKKDPAIASARGSGRRATPFSALPRPLISELTFKQPSSLVPGQAEVSQHQYNTRSAQNRHFTSSPEHQVDTNSEQQQQQQQSSIPPTPPTFTAPSSSSSSSSSADEMIKELLQKNAIIIPEQSKRGRKKKETGKPNKELLDLLHNSANVNPNEALKQLRTLKQDQRKSKMTGENETEKRKEREQQQENSIHRSISTLNGIEFASSNLALTFKEYGVQTQPTSSSTTQSNTVANRHRASQPPPSIGSDKDKPSDESSSDPLLDKDQIQKLNGSGEN</sequence>
<feature type="compositionally biased region" description="Low complexity" evidence="1">
    <location>
        <begin position="106"/>
        <end position="117"/>
    </location>
</feature>
<proteinExistence type="predicted"/>
<dbReference type="Proteomes" id="UP000324800">
    <property type="component" value="Unassembled WGS sequence"/>
</dbReference>
<feature type="compositionally biased region" description="Basic and acidic residues" evidence="1">
    <location>
        <begin position="175"/>
        <end position="199"/>
    </location>
</feature>
<reference evidence="2 3" key="1">
    <citation type="submission" date="2019-03" db="EMBL/GenBank/DDBJ databases">
        <title>Single cell metagenomics reveals metabolic interactions within the superorganism composed of flagellate Streblomastix strix and complex community of Bacteroidetes bacteria on its surface.</title>
        <authorList>
            <person name="Treitli S.C."/>
            <person name="Kolisko M."/>
            <person name="Husnik F."/>
            <person name="Keeling P."/>
            <person name="Hampl V."/>
        </authorList>
    </citation>
    <scope>NUCLEOTIDE SEQUENCE [LARGE SCALE GENOMIC DNA]</scope>
    <source>
        <strain evidence="2">ST1C</strain>
    </source>
</reference>
<name>A0A5J4TZ36_9EUKA</name>
<feature type="region of interest" description="Disordered" evidence="1">
    <location>
        <begin position="173"/>
        <end position="212"/>
    </location>
</feature>
<organism evidence="2 3">
    <name type="scientific">Streblomastix strix</name>
    <dbReference type="NCBI Taxonomy" id="222440"/>
    <lineage>
        <taxon>Eukaryota</taxon>
        <taxon>Metamonada</taxon>
        <taxon>Preaxostyla</taxon>
        <taxon>Oxymonadida</taxon>
        <taxon>Streblomastigidae</taxon>
        <taxon>Streblomastix</taxon>
    </lineage>
</organism>
<feature type="compositionally biased region" description="Low complexity" evidence="1">
    <location>
        <begin position="231"/>
        <end position="242"/>
    </location>
</feature>
<feature type="region of interest" description="Disordered" evidence="1">
    <location>
        <begin position="230"/>
        <end position="289"/>
    </location>
</feature>
<feature type="compositionally biased region" description="Low complexity" evidence="1">
    <location>
        <begin position="87"/>
        <end position="98"/>
    </location>
</feature>
<protein>
    <submittedName>
        <fullName evidence="2">Uncharacterized protein</fullName>
    </submittedName>
</protein>
<dbReference type="EMBL" id="SNRW01023856">
    <property type="protein sequence ID" value="KAA6362685.1"/>
    <property type="molecule type" value="Genomic_DNA"/>
</dbReference>
<feature type="compositionally biased region" description="Low complexity" evidence="1">
    <location>
        <begin position="22"/>
        <end position="31"/>
    </location>
</feature>
<evidence type="ECO:0000313" key="2">
    <source>
        <dbReference type="EMBL" id="KAA6362685.1"/>
    </source>
</evidence>
<evidence type="ECO:0000313" key="3">
    <source>
        <dbReference type="Proteomes" id="UP000324800"/>
    </source>
</evidence>
<comment type="caution">
    <text evidence="2">The sequence shown here is derived from an EMBL/GenBank/DDBJ whole genome shotgun (WGS) entry which is preliminary data.</text>
</comment>